<proteinExistence type="predicted"/>
<reference evidence="1" key="1">
    <citation type="submission" date="2024-09" db="EMBL/GenBank/DDBJ databases">
        <authorList>
            <person name="Liu J."/>
        </authorList>
    </citation>
    <scope>NUCLEOTIDE SEQUENCE</scope>
    <source>
        <strain evidence="1">NBU2967</strain>
    </source>
</reference>
<accession>A0ACC7LQE1</accession>
<evidence type="ECO:0000313" key="2">
    <source>
        <dbReference type="Proteomes" id="UP001595191"/>
    </source>
</evidence>
<evidence type="ECO:0000313" key="1">
    <source>
        <dbReference type="EMBL" id="MFH6603792.1"/>
    </source>
</evidence>
<dbReference type="EMBL" id="JBHFPV010000002">
    <property type="protein sequence ID" value="MFH6603792.1"/>
    <property type="molecule type" value="Genomic_DNA"/>
</dbReference>
<sequence>MNTNSNCLTFLRFAAICSFLGALTTILLIFLPNPAATDFESQTLLYENKHYISKLWILFVHPQVNFLASLGVAFMLLRKYPLQIIVGTFFLLLWTFTEISQQALLIDSLNQIWRPGYIEAENALGKTMFETLIKAANGISDSKYFVVIYGFGLGSFFYGMAFIKQNEWEKWIGAALVFIGLLSLCSFARYYLGVSSLNTLVNWSYEWIYPYLQPLVRMGIGLWIFKDIKKMAIADPNGNG</sequence>
<dbReference type="Proteomes" id="UP001595191">
    <property type="component" value="Unassembled WGS sequence"/>
</dbReference>
<keyword evidence="2" id="KW-1185">Reference proteome</keyword>
<comment type="caution">
    <text evidence="1">The sequence shown here is derived from an EMBL/GenBank/DDBJ whole genome shotgun (WGS) entry which is preliminary data.</text>
</comment>
<gene>
    <name evidence="1" type="ORF">ACEZ3G_09920</name>
</gene>
<name>A0ACC7LQE1_9FLAO</name>
<protein>
    <submittedName>
        <fullName evidence="1">Uncharacterized protein</fullName>
    </submittedName>
</protein>
<organism evidence="1 2">
    <name type="scientific">Meishania litoralis</name>
    <dbReference type="NCBI Taxonomy" id="3434685"/>
    <lineage>
        <taxon>Bacteria</taxon>
        <taxon>Pseudomonadati</taxon>
        <taxon>Bacteroidota</taxon>
        <taxon>Flavobacteriia</taxon>
        <taxon>Flavobacteriales</taxon>
        <taxon>Flavobacteriaceae</taxon>
        <taxon>Meishania</taxon>
    </lineage>
</organism>